<evidence type="ECO:0000313" key="2">
    <source>
        <dbReference type="Proteomes" id="UP000554482"/>
    </source>
</evidence>
<dbReference type="Proteomes" id="UP000554482">
    <property type="component" value="Unassembled WGS sequence"/>
</dbReference>
<accession>A0A7J6WM86</accession>
<keyword evidence="2" id="KW-1185">Reference proteome</keyword>
<reference evidence="1 2" key="1">
    <citation type="submission" date="2020-06" db="EMBL/GenBank/DDBJ databases">
        <title>Transcriptomic and genomic resources for Thalictrum thalictroides and T. hernandezii: Facilitating candidate gene discovery in an emerging model plant lineage.</title>
        <authorList>
            <person name="Arias T."/>
            <person name="Riano-Pachon D.M."/>
            <person name="Di Stilio V.S."/>
        </authorList>
    </citation>
    <scope>NUCLEOTIDE SEQUENCE [LARGE SCALE GENOMIC DNA]</scope>
    <source>
        <strain evidence="2">cv. WT478/WT964</strain>
        <tissue evidence="1">Leaves</tissue>
    </source>
</reference>
<proteinExistence type="predicted"/>
<organism evidence="1 2">
    <name type="scientific">Thalictrum thalictroides</name>
    <name type="common">Rue-anemone</name>
    <name type="synonym">Anemone thalictroides</name>
    <dbReference type="NCBI Taxonomy" id="46969"/>
    <lineage>
        <taxon>Eukaryota</taxon>
        <taxon>Viridiplantae</taxon>
        <taxon>Streptophyta</taxon>
        <taxon>Embryophyta</taxon>
        <taxon>Tracheophyta</taxon>
        <taxon>Spermatophyta</taxon>
        <taxon>Magnoliopsida</taxon>
        <taxon>Ranunculales</taxon>
        <taxon>Ranunculaceae</taxon>
        <taxon>Thalictroideae</taxon>
        <taxon>Thalictrum</taxon>
    </lineage>
</organism>
<sequence>RVGTLLEAFVELMGRRDGCSKGKIVAFLVDMINEIIVQDVIRMGFDMNHLIKCLCNRVENENFRKQRSLAELHRVSTNSFHC</sequence>
<name>A0A7J6WM86_THATH</name>
<dbReference type="EMBL" id="JABWDY010013750">
    <property type="protein sequence ID" value="KAF5198093.1"/>
    <property type="molecule type" value="Genomic_DNA"/>
</dbReference>
<gene>
    <name evidence="1" type="ORF">FRX31_012320</name>
</gene>
<dbReference type="AlphaFoldDB" id="A0A7J6WM86"/>
<feature type="non-terminal residue" evidence="1">
    <location>
        <position position="1"/>
    </location>
</feature>
<comment type="caution">
    <text evidence="1">The sequence shown here is derived from an EMBL/GenBank/DDBJ whole genome shotgun (WGS) entry which is preliminary data.</text>
</comment>
<protein>
    <submittedName>
        <fullName evidence="1">Uncharacterized protein</fullName>
    </submittedName>
</protein>
<evidence type="ECO:0000313" key="1">
    <source>
        <dbReference type="EMBL" id="KAF5198093.1"/>
    </source>
</evidence>